<name>A0A6A7RXB3_9PROT</name>
<protein>
    <submittedName>
        <fullName evidence="4">Integration host factor subunit beta</fullName>
    </submittedName>
</protein>
<dbReference type="InterPro" id="IPR010992">
    <property type="entry name" value="IHF-like_DNA-bd_dom_sf"/>
</dbReference>
<dbReference type="GO" id="GO:0005829">
    <property type="term" value="C:cytosol"/>
    <property type="evidence" value="ECO:0007669"/>
    <property type="project" value="TreeGrafter"/>
</dbReference>
<evidence type="ECO:0000256" key="3">
    <source>
        <dbReference type="RuleBase" id="RU003939"/>
    </source>
</evidence>
<keyword evidence="2" id="KW-0238">DNA-binding</keyword>
<evidence type="ECO:0000256" key="2">
    <source>
        <dbReference type="ARBA" id="ARBA00023125"/>
    </source>
</evidence>
<organism evidence="4 5">
    <name type="scientific">Candidatus Accumulibacter phosphatis</name>
    <dbReference type="NCBI Taxonomy" id="327160"/>
    <lineage>
        <taxon>Bacteria</taxon>
        <taxon>Pseudomonadati</taxon>
        <taxon>Pseudomonadota</taxon>
        <taxon>Betaproteobacteria</taxon>
        <taxon>Candidatus Accumulibacter</taxon>
    </lineage>
</organism>
<dbReference type="SUPFAM" id="SSF47729">
    <property type="entry name" value="IHF-like DNA-binding proteins"/>
    <property type="match status" value="1"/>
</dbReference>
<dbReference type="PANTHER" id="PTHR33175:SF5">
    <property type="entry name" value="INTEGRATION HOST FACTOR SUBUNIT BETA"/>
    <property type="match status" value="1"/>
</dbReference>
<evidence type="ECO:0000313" key="4">
    <source>
        <dbReference type="EMBL" id="MQM32184.1"/>
    </source>
</evidence>
<dbReference type="EMBL" id="PDHS01000460">
    <property type="protein sequence ID" value="MQM32184.1"/>
    <property type="molecule type" value="Genomic_DNA"/>
</dbReference>
<gene>
    <name evidence="4" type="ORF">CRU78_17420</name>
</gene>
<dbReference type="PANTHER" id="PTHR33175">
    <property type="entry name" value="DNA-BINDING PROTEIN HU"/>
    <property type="match status" value="1"/>
</dbReference>
<sequence length="93" mass="10241">MRSELVNRLAAHFPQFTTKDTELAVKAILEALSNTLVKGDRIEIRGFGSFGLNYRPPRTGRNPKTGEAVPVPAKAVPHFQAGKELRIKVDSGR</sequence>
<dbReference type="GO" id="GO:0030527">
    <property type="term" value="F:structural constituent of chromatin"/>
    <property type="evidence" value="ECO:0007669"/>
    <property type="project" value="InterPro"/>
</dbReference>
<dbReference type="AlphaFoldDB" id="A0A6A7RXB3"/>
<dbReference type="SMART" id="SM00411">
    <property type="entry name" value="BHL"/>
    <property type="match status" value="1"/>
</dbReference>
<comment type="caution">
    <text evidence="4">The sequence shown here is derived from an EMBL/GenBank/DDBJ whole genome shotgun (WGS) entry which is preliminary data.</text>
</comment>
<dbReference type="Pfam" id="PF00216">
    <property type="entry name" value="Bac_DNA_binding"/>
    <property type="match status" value="1"/>
</dbReference>
<dbReference type="PRINTS" id="PR01727">
    <property type="entry name" value="DNABINDINGHU"/>
</dbReference>
<proteinExistence type="inferred from homology"/>
<dbReference type="NCBIfam" id="NF001222">
    <property type="entry name" value="PRK00199.1"/>
    <property type="match status" value="1"/>
</dbReference>
<evidence type="ECO:0000313" key="5">
    <source>
        <dbReference type="Proteomes" id="UP000342300"/>
    </source>
</evidence>
<comment type="similarity">
    <text evidence="1 3">Belongs to the bacterial histone-like protein family.</text>
</comment>
<dbReference type="InterPro" id="IPR000119">
    <property type="entry name" value="Hist_DNA-bd"/>
</dbReference>
<dbReference type="CDD" id="cd13836">
    <property type="entry name" value="IHF_B"/>
    <property type="match status" value="1"/>
</dbReference>
<dbReference type="PROSITE" id="PS00045">
    <property type="entry name" value="HISTONE_LIKE"/>
    <property type="match status" value="1"/>
</dbReference>
<reference evidence="4 5" key="1">
    <citation type="submission" date="2017-09" db="EMBL/GenBank/DDBJ databases">
        <title>Metagenomic Analysis Reveals Denitrifying Candidatus Accumulibacter and Flanking Population as a Source of N2O.</title>
        <authorList>
            <person name="Gao H."/>
            <person name="Mao Y."/>
            <person name="Zhao X."/>
            <person name="Liu W.-T."/>
            <person name="Zhang T."/>
            <person name="Wells G."/>
        </authorList>
    </citation>
    <scope>NUCLEOTIDE SEQUENCE [LARGE SCALE GENOMIC DNA]</scope>
    <source>
        <strain evidence="4">CANDO_2_IC</strain>
    </source>
</reference>
<evidence type="ECO:0000256" key="1">
    <source>
        <dbReference type="ARBA" id="ARBA00010529"/>
    </source>
</evidence>
<dbReference type="Proteomes" id="UP000342300">
    <property type="component" value="Unassembled WGS sequence"/>
</dbReference>
<accession>A0A6A7RXB3</accession>
<dbReference type="GO" id="GO:0003677">
    <property type="term" value="F:DNA binding"/>
    <property type="evidence" value="ECO:0007669"/>
    <property type="project" value="UniProtKB-KW"/>
</dbReference>
<dbReference type="Gene3D" id="4.10.520.10">
    <property type="entry name" value="IHF-like DNA-binding proteins"/>
    <property type="match status" value="1"/>
</dbReference>
<dbReference type="InterPro" id="IPR020816">
    <property type="entry name" value="Histone-like_DNA-bd_CS"/>
</dbReference>